<evidence type="ECO:0000313" key="2">
    <source>
        <dbReference type="Proteomes" id="UP000271974"/>
    </source>
</evidence>
<proteinExistence type="predicted"/>
<feature type="non-terminal residue" evidence="1">
    <location>
        <position position="106"/>
    </location>
</feature>
<keyword evidence="2" id="KW-1185">Reference proteome</keyword>
<gene>
    <name evidence="1" type="ORF">EGW08_021561</name>
</gene>
<dbReference type="STRING" id="188477.A0A3S1ASA1"/>
<organism evidence="1 2">
    <name type="scientific">Elysia chlorotica</name>
    <name type="common">Eastern emerald elysia</name>
    <name type="synonym">Sea slug</name>
    <dbReference type="NCBI Taxonomy" id="188477"/>
    <lineage>
        <taxon>Eukaryota</taxon>
        <taxon>Metazoa</taxon>
        <taxon>Spiralia</taxon>
        <taxon>Lophotrochozoa</taxon>
        <taxon>Mollusca</taxon>
        <taxon>Gastropoda</taxon>
        <taxon>Heterobranchia</taxon>
        <taxon>Euthyneura</taxon>
        <taxon>Panpulmonata</taxon>
        <taxon>Sacoglossa</taxon>
        <taxon>Placobranchoidea</taxon>
        <taxon>Plakobranchidae</taxon>
        <taxon>Elysia</taxon>
    </lineage>
</organism>
<dbReference type="Proteomes" id="UP000271974">
    <property type="component" value="Unassembled WGS sequence"/>
</dbReference>
<comment type="caution">
    <text evidence="1">The sequence shown here is derived from an EMBL/GenBank/DDBJ whole genome shotgun (WGS) entry which is preliminary data.</text>
</comment>
<sequence length="106" mass="12482">FLFGLVVGYLIRRNVHEVYIEPRVRQKYVGIQQDYDPAIRDELQARVTHVGNFEDSLHMLTKQIRMSGTCNAVTILNYVKDWWDTFNFDSVTVTNYTVLLSYPNYT</sequence>
<protein>
    <submittedName>
        <fullName evidence="1">Uncharacterized protein</fullName>
    </submittedName>
</protein>
<name>A0A3S1ASA1_ELYCH</name>
<dbReference type="OrthoDB" id="5841748at2759"/>
<feature type="non-terminal residue" evidence="1">
    <location>
        <position position="1"/>
    </location>
</feature>
<dbReference type="AlphaFoldDB" id="A0A3S1ASA1"/>
<accession>A0A3S1ASA1</accession>
<dbReference type="EMBL" id="RQTK01001355">
    <property type="protein sequence ID" value="RUS70677.1"/>
    <property type="molecule type" value="Genomic_DNA"/>
</dbReference>
<evidence type="ECO:0000313" key="1">
    <source>
        <dbReference type="EMBL" id="RUS70677.1"/>
    </source>
</evidence>
<reference evidence="1 2" key="1">
    <citation type="submission" date="2019-01" db="EMBL/GenBank/DDBJ databases">
        <title>A draft genome assembly of the solar-powered sea slug Elysia chlorotica.</title>
        <authorList>
            <person name="Cai H."/>
            <person name="Li Q."/>
            <person name="Fang X."/>
            <person name="Li J."/>
            <person name="Curtis N.E."/>
            <person name="Altenburger A."/>
            <person name="Shibata T."/>
            <person name="Feng M."/>
            <person name="Maeda T."/>
            <person name="Schwartz J.A."/>
            <person name="Shigenobu S."/>
            <person name="Lundholm N."/>
            <person name="Nishiyama T."/>
            <person name="Yang H."/>
            <person name="Hasebe M."/>
            <person name="Li S."/>
            <person name="Pierce S.K."/>
            <person name="Wang J."/>
        </authorList>
    </citation>
    <scope>NUCLEOTIDE SEQUENCE [LARGE SCALE GENOMIC DNA]</scope>
    <source>
        <strain evidence="1">EC2010</strain>
        <tissue evidence="1">Whole organism of an adult</tissue>
    </source>
</reference>